<evidence type="ECO:0000256" key="1">
    <source>
        <dbReference type="ARBA" id="ARBA00022884"/>
    </source>
</evidence>
<accession>M2RB61</accession>
<feature type="domain" description="RRM" evidence="4">
    <location>
        <begin position="14"/>
        <end position="93"/>
    </location>
</feature>
<dbReference type="SMART" id="SM00360">
    <property type="entry name" value="RRM"/>
    <property type="match status" value="3"/>
</dbReference>
<sequence>MMSQNMAAEAPRRAHLYVGNLSPRVTEYMLTEIFAVAGPVQHVKIIPDRNYQHGGLNYGFVEYMDMRAAETALQTLNGRKIFDTEIRVNWAYQGQQNKEDTSNHFHVFVGDLSPEVNDEVLAKAFSAFGTLSDARVMWDMNSGKSRGYGFLAFRDKTDAEQAIATMNGEWLGSRAIRVNWANQKTQGAPPVGVRSGSMSAGSGGGGGAPAPMNFSGGPLSYESVVQQTPAYNTTVYVGNLVPYCTQADLIPLFQSIGYLSEIRMQADRGFAFVKLDTHEHAAMAIVQLQGQMVHGRPIKCSWGKDRADGGVALPAGSLSPTAAASPYGNMPMYGMPQPNTYGQYGFGAYGGFPNQAAAGAPGAAAPGLASPTSGGAMAMPGAQPGAVDSNAAAGQAAGQWPAGDPSSYYNYWGLLRPAGCGPGRCRPSTSRRRLSIHRRERTFAESRL</sequence>
<name>M2RB61_CERS8</name>
<evidence type="ECO:0000313" key="5">
    <source>
        <dbReference type="EMBL" id="EMD41680.1"/>
    </source>
</evidence>
<evidence type="ECO:0000256" key="3">
    <source>
        <dbReference type="SAM" id="MobiDB-lite"/>
    </source>
</evidence>
<dbReference type="CDD" id="cd12619">
    <property type="entry name" value="RRM2_PUB1"/>
    <property type="match status" value="1"/>
</dbReference>
<dbReference type="InterPro" id="IPR050825">
    <property type="entry name" value="RBM42_RBP45_47-like"/>
</dbReference>
<feature type="region of interest" description="Disordered" evidence="3">
    <location>
        <begin position="186"/>
        <end position="211"/>
    </location>
</feature>
<dbReference type="CDD" id="cd12614">
    <property type="entry name" value="RRM1_PUB1"/>
    <property type="match status" value="1"/>
</dbReference>
<dbReference type="PROSITE" id="PS50102">
    <property type="entry name" value="RRM"/>
    <property type="match status" value="3"/>
</dbReference>
<evidence type="ECO:0000256" key="2">
    <source>
        <dbReference type="PROSITE-ProRule" id="PRU00176"/>
    </source>
</evidence>
<dbReference type="GO" id="GO:0043488">
    <property type="term" value="P:regulation of mRNA stability"/>
    <property type="evidence" value="ECO:0007669"/>
    <property type="project" value="TreeGrafter"/>
</dbReference>
<dbReference type="InterPro" id="IPR000504">
    <property type="entry name" value="RRM_dom"/>
</dbReference>
<keyword evidence="6" id="KW-1185">Reference proteome</keyword>
<dbReference type="AlphaFoldDB" id="M2RB61"/>
<dbReference type="InterPro" id="IPR035979">
    <property type="entry name" value="RBD_domain_sf"/>
</dbReference>
<dbReference type="EMBL" id="KB445791">
    <property type="protein sequence ID" value="EMD41680.1"/>
    <property type="molecule type" value="Genomic_DNA"/>
</dbReference>
<dbReference type="HOGENOM" id="CLU_025000_1_1_1"/>
<feature type="domain" description="RRM" evidence="4">
    <location>
        <begin position="233"/>
        <end position="305"/>
    </location>
</feature>
<dbReference type="Pfam" id="PF00076">
    <property type="entry name" value="RRM_1"/>
    <property type="match status" value="3"/>
</dbReference>
<dbReference type="Gene3D" id="3.30.70.330">
    <property type="match status" value="3"/>
</dbReference>
<dbReference type="Proteomes" id="UP000016930">
    <property type="component" value="Unassembled WGS sequence"/>
</dbReference>
<dbReference type="InterPro" id="IPR003954">
    <property type="entry name" value="RRM_euk-type"/>
</dbReference>
<reference evidence="5 6" key="1">
    <citation type="journal article" date="2012" name="Proc. Natl. Acad. Sci. U.S.A.">
        <title>Comparative genomics of Ceriporiopsis subvermispora and Phanerochaete chrysosporium provide insight into selective ligninolysis.</title>
        <authorList>
            <person name="Fernandez-Fueyo E."/>
            <person name="Ruiz-Duenas F.J."/>
            <person name="Ferreira P."/>
            <person name="Floudas D."/>
            <person name="Hibbett D.S."/>
            <person name="Canessa P."/>
            <person name="Larrondo L.F."/>
            <person name="James T.Y."/>
            <person name="Seelenfreund D."/>
            <person name="Lobos S."/>
            <person name="Polanco R."/>
            <person name="Tello M."/>
            <person name="Honda Y."/>
            <person name="Watanabe T."/>
            <person name="Watanabe T."/>
            <person name="Ryu J.S."/>
            <person name="Kubicek C.P."/>
            <person name="Schmoll M."/>
            <person name="Gaskell J."/>
            <person name="Hammel K.E."/>
            <person name="St John F.J."/>
            <person name="Vanden Wymelenberg A."/>
            <person name="Sabat G."/>
            <person name="Splinter BonDurant S."/>
            <person name="Syed K."/>
            <person name="Yadav J.S."/>
            <person name="Doddapaneni H."/>
            <person name="Subramanian V."/>
            <person name="Lavin J.L."/>
            <person name="Oguiza J.A."/>
            <person name="Perez G."/>
            <person name="Pisabarro A.G."/>
            <person name="Ramirez L."/>
            <person name="Santoyo F."/>
            <person name="Master E."/>
            <person name="Coutinho P.M."/>
            <person name="Henrissat B."/>
            <person name="Lombard V."/>
            <person name="Magnuson J.K."/>
            <person name="Kuees U."/>
            <person name="Hori C."/>
            <person name="Igarashi K."/>
            <person name="Samejima M."/>
            <person name="Held B.W."/>
            <person name="Barry K.W."/>
            <person name="LaButti K.M."/>
            <person name="Lapidus A."/>
            <person name="Lindquist E.A."/>
            <person name="Lucas S.M."/>
            <person name="Riley R."/>
            <person name="Salamov A.A."/>
            <person name="Hoffmeister D."/>
            <person name="Schwenk D."/>
            <person name="Hadar Y."/>
            <person name="Yarden O."/>
            <person name="de Vries R.P."/>
            <person name="Wiebenga A."/>
            <person name="Stenlid J."/>
            <person name="Eastwood D."/>
            <person name="Grigoriev I.V."/>
            <person name="Berka R.M."/>
            <person name="Blanchette R.A."/>
            <person name="Kersten P."/>
            <person name="Martinez A.T."/>
            <person name="Vicuna R."/>
            <person name="Cullen D."/>
        </authorList>
    </citation>
    <scope>NUCLEOTIDE SEQUENCE [LARGE SCALE GENOMIC DNA]</scope>
    <source>
        <strain evidence="5 6">B</strain>
    </source>
</reference>
<dbReference type="FunFam" id="3.30.70.330:FF:000134">
    <property type="entry name" value="Nuclear and cytoplasmic polyadenylated rna-binding pub1"/>
    <property type="match status" value="1"/>
</dbReference>
<dbReference type="PANTHER" id="PTHR47640">
    <property type="entry name" value="TRNA SELENOCYSTEINE 1-ASSOCIATED PROTEIN 1-RELATED-RELATED"/>
    <property type="match status" value="1"/>
</dbReference>
<dbReference type="SUPFAM" id="SSF54928">
    <property type="entry name" value="RNA-binding domain, RBD"/>
    <property type="match status" value="3"/>
</dbReference>
<dbReference type="GO" id="GO:0010494">
    <property type="term" value="C:cytoplasmic stress granule"/>
    <property type="evidence" value="ECO:0007669"/>
    <property type="project" value="TreeGrafter"/>
</dbReference>
<organism evidence="5 6">
    <name type="scientific">Ceriporiopsis subvermispora (strain B)</name>
    <name type="common">White-rot fungus</name>
    <name type="synonym">Gelatoporia subvermispora</name>
    <dbReference type="NCBI Taxonomy" id="914234"/>
    <lineage>
        <taxon>Eukaryota</taxon>
        <taxon>Fungi</taxon>
        <taxon>Dikarya</taxon>
        <taxon>Basidiomycota</taxon>
        <taxon>Agaricomycotina</taxon>
        <taxon>Agaricomycetes</taxon>
        <taxon>Polyporales</taxon>
        <taxon>Gelatoporiaceae</taxon>
        <taxon>Gelatoporia</taxon>
    </lineage>
</organism>
<dbReference type="STRING" id="914234.M2RB61"/>
<dbReference type="GO" id="GO:0000184">
    <property type="term" value="P:nuclear-transcribed mRNA catabolic process, nonsense-mediated decay"/>
    <property type="evidence" value="ECO:0007669"/>
    <property type="project" value="TreeGrafter"/>
</dbReference>
<proteinExistence type="predicted"/>
<dbReference type="SMART" id="SM00361">
    <property type="entry name" value="RRM_1"/>
    <property type="match status" value="2"/>
</dbReference>
<dbReference type="GO" id="GO:0003729">
    <property type="term" value="F:mRNA binding"/>
    <property type="evidence" value="ECO:0007669"/>
    <property type="project" value="InterPro"/>
</dbReference>
<dbReference type="CDD" id="cd12622">
    <property type="entry name" value="RRM3_PUB1"/>
    <property type="match status" value="1"/>
</dbReference>
<keyword evidence="1 2" id="KW-0694">RNA-binding</keyword>
<gene>
    <name evidence="5" type="ORF">CERSUDRAFT_110250</name>
</gene>
<dbReference type="PANTHER" id="PTHR47640:SF5">
    <property type="entry name" value="RRM DOMAIN-CONTAINING PROTEIN"/>
    <property type="match status" value="1"/>
</dbReference>
<dbReference type="GO" id="GO:0034063">
    <property type="term" value="P:stress granule assembly"/>
    <property type="evidence" value="ECO:0007669"/>
    <property type="project" value="TreeGrafter"/>
</dbReference>
<protein>
    <recommendedName>
        <fullName evidence="4">RRM domain-containing protein</fullName>
    </recommendedName>
</protein>
<dbReference type="OrthoDB" id="8093034at2759"/>
<dbReference type="InterPro" id="IPR012677">
    <property type="entry name" value="Nucleotide-bd_a/b_plait_sf"/>
</dbReference>
<evidence type="ECO:0000259" key="4">
    <source>
        <dbReference type="PROSITE" id="PS50102"/>
    </source>
</evidence>
<feature type="domain" description="RRM" evidence="4">
    <location>
        <begin position="105"/>
        <end position="183"/>
    </location>
</feature>
<evidence type="ECO:0000313" key="6">
    <source>
        <dbReference type="Proteomes" id="UP000016930"/>
    </source>
</evidence>